<dbReference type="AlphaFoldDB" id="D5E4E6"/>
<sequence>MRGVFCMKMTKKEAQEIAKKIKENSNKYGLPVKKKKNASAT</sequence>
<dbReference type="Proteomes" id="UP000000935">
    <property type="component" value="Plasmid pBM700"/>
</dbReference>
<proteinExistence type="predicted"/>
<evidence type="ECO:0000313" key="1">
    <source>
        <dbReference type="EMBL" id="ADE72671.1"/>
    </source>
</evidence>
<dbReference type="KEGG" id="bmq:BMQ_pBM70130"/>
<gene>
    <name evidence="1" type="ordered locus">BMQ_pBM70130</name>
</gene>
<dbReference type="EMBL" id="CP001990">
    <property type="protein sequence ID" value="ADE72671.1"/>
    <property type="molecule type" value="Genomic_DNA"/>
</dbReference>
<geneLocation type="plasmid" evidence="1 2">
    <name>pBM700</name>
</geneLocation>
<evidence type="ECO:0000313" key="2">
    <source>
        <dbReference type="Proteomes" id="UP000000935"/>
    </source>
</evidence>
<name>D5E4E6_PRIM1</name>
<accession>D5E4E6</accession>
<keyword evidence="1" id="KW-0614">Plasmid</keyword>
<reference evidence="1 2" key="1">
    <citation type="journal article" date="2011" name="J. Bacteriol.">
        <title>Genome sequences of the biotechnologically important Bacillus megaterium strains QM B1551 and DSM319.</title>
        <authorList>
            <person name="Eppinger M."/>
            <person name="Bunk B."/>
            <person name="Johns M.A."/>
            <person name="Edirisinghe J.N."/>
            <person name="Kutumbaka K.K."/>
            <person name="Koenig S.S."/>
            <person name="Huot Creasy H."/>
            <person name="Rosovitz M.J."/>
            <person name="Riley D.R."/>
            <person name="Daugherty S."/>
            <person name="Martin M."/>
            <person name="Elbourne L.D."/>
            <person name="Paulsen I."/>
            <person name="Biedendieck R."/>
            <person name="Braun C."/>
            <person name="Grayburn S."/>
            <person name="Dhingra S."/>
            <person name="Lukyanchuk V."/>
            <person name="Ball B."/>
            <person name="Ul-Qamar R."/>
            <person name="Seibel J."/>
            <person name="Bremer E."/>
            <person name="Jahn D."/>
            <person name="Ravel J."/>
            <person name="Vary P.S."/>
        </authorList>
    </citation>
    <scope>NUCLEOTIDE SEQUENCE [LARGE SCALE GENOMIC DNA]</scope>
    <source>
        <strain evidence="2">ATCC 12872 / QMB1551</strain>
        <plasmid evidence="1">pBM700</plasmid>
    </source>
</reference>
<organism evidence="1 2">
    <name type="scientific">Priestia megaterium (strain ATCC 12872 / QMB1551)</name>
    <name type="common">Bacillus megaterium</name>
    <dbReference type="NCBI Taxonomy" id="545693"/>
    <lineage>
        <taxon>Bacteria</taxon>
        <taxon>Bacillati</taxon>
        <taxon>Bacillota</taxon>
        <taxon>Bacilli</taxon>
        <taxon>Bacillales</taxon>
        <taxon>Bacillaceae</taxon>
        <taxon>Priestia</taxon>
    </lineage>
</organism>
<keyword evidence="2" id="KW-1185">Reference proteome</keyword>
<protein>
    <submittedName>
        <fullName evidence="1">Uncharacterized protein</fullName>
    </submittedName>
</protein>
<dbReference type="HOGENOM" id="CLU_3363220_0_0_9"/>